<dbReference type="EMBL" id="CM037161">
    <property type="protein sequence ID" value="KAH7855467.1"/>
    <property type="molecule type" value="Genomic_DNA"/>
</dbReference>
<keyword evidence="2" id="KW-1185">Reference proteome</keyword>
<accession>A0ACB7YPW6</accession>
<gene>
    <name evidence="1" type="ORF">Vadar_025186</name>
</gene>
<protein>
    <submittedName>
        <fullName evidence="1">Uncharacterized protein</fullName>
    </submittedName>
</protein>
<dbReference type="Proteomes" id="UP000828048">
    <property type="component" value="Chromosome 11"/>
</dbReference>
<reference evidence="1 2" key="1">
    <citation type="journal article" date="2021" name="Hortic Res">
        <title>High-quality reference genome and annotation aids understanding of berry development for evergreen blueberry (Vaccinium darrowii).</title>
        <authorList>
            <person name="Yu J."/>
            <person name="Hulse-Kemp A.M."/>
            <person name="Babiker E."/>
            <person name="Staton M."/>
        </authorList>
    </citation>
    <scope>NUCLEOTIDE SEQUENCE [LARGE SCALE GENOMIC DNA]</scope>
    <source>
        <strain evidence="2">cv. NJ 8807/NJ 8810</strain>
        <tissue evidence="1">Young leaf</tissue>
    </source>
</reference>
<sequence length="177" mass="19324">MGLPQAVSSVSPLSLVLHQVHGTISAAFINKNGTRFSSWVMKEYGVVESWTKLYTVDMPDGITHVFGFRRSGELLMAMRGGDFVSYHRGSKCVEKLGMRAVKLSNYAASYVESLVLLDGVNGGFQGQCSRSDSPGDSHGGQKEEVDEGTLERAMSRNFLSAAAFVTGSMLEFLTRNW</sequence>
<organism evidence="1 2">
    <name type="scientific">Vaccinium darrowii</name>
    <dbReference type="NCBI Taxonomy" id="229202"/>
    <lineage>
        <taxon>Eukaryota</taxon>
        <taxon>Viridiplantae</taxon>
        <taxon>Streptophyta</taxon>
        <taxon>Embryophyta</taxon>
        <taxon>Tracheophyta</taxon>
        <taxon>Spermatophyta</taxon>
        <taxon>Magnoliopsida</taxon>
        <taxon>eudicotyledons</taxon>
        <taxon>Gunneridae</taxon>
        <taxon>Pentapetalae</taxon>
        <taxon>asterids</taxon>
        <taxon>Ericales</taxon>
        <taxon>Ericaceae</taxon>
        <taxon>Vaccinioideae</taxon>
        <taxon>Vaccinieae</taxon>
        <taxon>Vaccinium</taxon>
    </lineage>
</organism>
<name>A0ACB7YPW6_9ERIC</name>
<evidence type="ECO:0000313" key="2">
    <source>
        <dbReference type="Proteomes" id="UP000828048"/>
    </source>
</evidence>
<evidence type="ECO:0000313" key="1">
    <source>
        <dbReference type="EMBL" id="KAH7855467.1"/>
    </source>
</evidence>
<proteinExistence type="predicted"/>
<comment type="caution">
    <text evidence="1">The sequence shown here is derived from an EMBL/GenBank/DDBJ whole genome shotgun (WGS) entry which is preliminary data.</text>
</comment>